<gene>
    <name evidence="1" type="ORF">WJX72_005951</name>
</gene>
<sequence>MEVITVKLFQGQVEIADEKISSPVSAAEAKDGLRPAKLTLAALLLVVLPVLHSGHSLSPIPTKAKYAAEPQHVANWTTFGTEVAQFHASLDNQREAYTTLATQPELEGPFATTMDSEESLRTYMQKYVWSPLDAAPTPGSLLIHRQQDWSA</sequence>
<proteinExistence type="predicted"/>
<dbReference type="AlphaFoldDB" id="A0AAW1P0R8"/>
<dbReference type="Proteomes" id="UP001489004">
    <property type="component" value="Unassembled WGS sequence"/>
</dbReference>
<dbReference type="EMBL" id="JALJOR010000022">
    <property type="protein sequence ID" value="KAK9803280.1"/>
    <property type="molecule type" value="Genomic_DNA"/>
</dbReference>
<comment type="caution">
    <text evidence="1">The sequence shown here is derived from an EMBL/GenBank/DDBJ whole genome shotgun (WGS) entry which is preliminary data.</text>
</comment>
<reference evidence="1 2" key="1">
    <citation type="journal article" date="2024" name="Nat. Commun.">
        <title>Phylogenomics reveals the evolutionary origins of lichenization in chlorophyte algae.</title>
        <authorList>
            <person name="Puginier C."/>
            <person name="Libourel C."/>
            <person name="Otte J."/>
            <person name="Skaloud P."/>
            <person name="Haon M."/>
            <person name="Grisel S."/>
            <person name="Petersen M."/>
            <person name="Berrin J.G."/>
            <person name="Delaux P.M."/>
            <person name="Dal Grande F."/>
            <person name="Keller J."/>
        </authorList>
    </citation>
    <scope>NUCLEOTIDE SEQUENCE [LARGE SCALE GENOMIC DNA]</scope>
    <source>
        <strain evidence="1 2">SAG 2043</strain>
    </source>
</reference>
<accession>A0AAW1P0R8</accession>
<evidence type="ECO:0000313" key="1">
    <source>
        <dbReference type="EMBL" id="KAK9803280.1"/>
    </source>
</evidence>
<keyword evidence="2" id="KW-1185">Reference proteome</keyword>
<evidence type="ECO:0000313" key="2">
    <source>
        <dbReference type="Proteomes" id="UP001489004"/>
    </source>
</evidence>
<protein>
    <submittedName>
        <fullName evidence="1">Uncharacterized protein</fullName>
    </submittedName>
</protein>
<organism evidence="1 2">
    <name type="scientific">[Myrmecia] bisecta</name>
    <dbReference type="NCBI Taxonomy" id="41462"/>
    <lineage>
        <taxon>Eukaryota</taxon>
        <taxon>Viridiplantae</taxon>
        <taxon>Chlorophyta</taxon>
        <taxon>core chlorophytes</taxon>
        <taxon>Trebouxiophyceae</taxon>
        <taxon>Trebouxiales</taxon>
        <taxon>Trebouxiaceae</taxon>
        <taxon>Myrmecia</taxon>
    </lineage>
</organism>
<name>A0AAW1P0R8_9CHLO</name>